<reference evidence="18 19" key="1">
    <citation type="journal article" date="2015" name="Genome Biol. Evol.">
        <title>Phylogenomic analyses indicate that early fungi evolved digesting cell walls of algal ancestors of land plants.</title>
        <authorList>
            <person name="Chang Y."/>
            <person name="Wang S."/>
            <person name="Sekimoto S."/>
            <person name="Aerts A.L."/>
            <person name="Choi C."/>
            <person name="Clum A."/>
            <person name="LaButti K.M."/>
            <person name="Lindquist E.A."/>
            <person name="Yee Ngan C."/>
            <person name="Ohm R.A."/>
            <person name="Salamov A.A."/>
            <person name="Grigoriev I.V."/>
            <person name="Spatafora J.W."/>
            <person name="Berbee M.L."/>
        </authorList>
    </citation>
    <scope>NUCLEOTIDE SEQUENCE [LARGE SCALE GENOMIC DNA]</scope>
    <source>
        <strain evidence="18 19">NRRL 28638</strain>
    </source>
</reference>
<dbReference type="GO" id="GO:0005789">
    <property type="term" value="C:endoplasmic reticulum membrane"/>
    <property type="evidence" value="ECO:0007669"/>
    <property type="project" value="UniProtKB-SubCell"/>
</dbReference>
<keyword evidence="19" id="KW-1185">Reference proteome</keyword>
<gene>
    <name evidence="18" type="ORF">CONCODRAFT_77526</name>
</gene>
<keyword evidence="5" id="KW-0328">Glycosyltransferase</keyword>
<dbReference type="PANTHER" id="PTHR13036">
    <property type="entry name" value="BETA1,4 MANNOSYLTRANSFERASE"/>
    <property type="match status" value="1"/>
</dbReference>
<evidence type="ECO:0000313" key="19">
    <source>
        <dbReference type="Proteomes" id="UP000070444"/>
    </source>
</evidence>
<comment type="subcellular location">
    <subcellularLocation>
        <location evidence="1">Endoplasmic reticulum membrane</location>
        <topology evidence="1">Single-pass membrane protein</topology>
    </subcellularLocation>
</comment>
<dbReference type="Gene3D" id="3.40.50.2000">
    <property type="entry name" value="Glycogen Phosphorylase B"/>
    <property type="match status" value="2"/>
</dbReference>
<evidence type="ECO:0000259" key="17">
    <source>
        <dbReference type="Pfam" id="PF00534"/>
    </source>
</evidence>
<evidence type="ECO:0000256" key="14">
    <source>
        <dbReference type="ARBA" id="ARBA00033088"/>
    </source>
</evidence>
<dbReference type="EC" id="2.4.1.142" evidence="3"/>
<keyword evidence="10 16" id="KW-0472">Membrane</keyword>
<dbReference type="GO" id="GO:0004578">
    <property type="term" value="F:chitobiosyldiphosphodolichol beta-mannosyltransferase activity"/>
    <property type="evidence" value="ECO:0007669"/>
    <property type="project" value="UniProtKB-EC"/>
</dbReference>
<dbReference type="SUPFAM" id="SSF53756">
    <property type="entry name" value="UDP-Glycosyltransferase/glycogen phosphorylase"/>
    <property type="match status" value="1"/>
</dbReference>
<evidence type="ECO:0000256" key="1">
    <source>
        <dbReference type="ARBA" id="ARBA00004389"/>
    </source>
</evidence>
<name>A0A137PDB5_CONC2</name>
<keyword evidence="8" id="KW-0256">Endoplasmic reticulum</keyword>
<evidence type="ECO:0000256" key="16">
    <source>
        <dbReference type="SAM" id="Phobius"/>
    </source>
</evidence>
<sequence length="437" mass="50056">MTKRVGVIVLGDIGRSPRMQYHAQSISSSGIDVEFIGYKGSPPLEALTNSDNVNFHYVLPASSLPPDLPKILYLLYAPFKAIWLALNLFFILLTLPQCDYFLLQNPPAIPTLLIAKLVSYFKGVKLIIDWHNLGYSIMSINFGENNKLVKLAKWYEFKFGKVANYHLCVSEEMKKFLIEEIKVEGEIIVLYDQPPKHFKRLSLDEIHSFWLELENEHHNIKQISSKIGLENNGNQTLITQQDNDKNVEYRQNRPKVLISSTSWTIDEDFSILLDALKQYDEIQSSKSNPQQLVVIITGKGPLKEHYEELFESAGYQHSTVVTAWLSYDHYSKLLGSVDYGLSFHTSSSGLDLPMKVVDMLACSLPVLALNFNCLDELVTPDSQANYKFNNSEELFNHLKNILSYDNQLEPENIKPKHFTDWTLNWDTLVKPIFTRSN</sequence>
<keyword evidence="7 16" id="KW-0812">Transmembrane</keyword>
<dbReference type="OMA" id="CKLIIDW"/>
<dbReference type="InterPro" id="IPR001296">
    <property type="entry name" value="Glyco_trans_1"/>
</dbReference>
<comment type="pathway">
    <text evidence="2">Protein modification; protein glycosylation.</text>
</comment>
<evidence type="ECO:0000256" key="5">
    <source>
        <dbReference type="ARBA" id="ARBA00022676"/>
    </source>
</evidence>
<dbReference type="Proteomes" id="UP000070444">
    <property type="component" value="Unassembled WGS sequence"/>
</dbReference>
<keyword evidence="6 18" id="KW-0808">Transferase</keyword>
<comment type="catalytic activity">
    <reaction evidence="15">
        <text>an N,N'-diacetylchitobiosyl-diphospho-di-trans,poly-cis-dolichol + GDP-alpha-D-mannose = a beta-D-Man-(1-&gt;4)-beta-D-GlcNAc-(1-&gt;4)-alpha-D-GlcNAc-diphospho-di-trans,poly-cis-dolichol + GDP + H(+)</text>
        <dbReference type="Rhea" id="RHEA:13865"/>
        <dbReference type="Rhea" id="RHEA-COMP:19510"/>
        <dbReference type="Rhea" id="RHEA-COMP:19511"/>
        <dbReference type="ChEBI" id="CHEBI:15378"/>
        <dbReference type="ChEBI" id="CHEBI:57269"/>
        <dbReference type="ChEBI" id="CHEBI:57527"/>
        <dbReference type="ChEBI" id="CHEBI:58189"/>
        <dbReference type="ChEBI" id="CHEBI:58472"/>
        <dbReference type="EC" id="2.4.1.142"/>
    </reaction>
    <physiologicalReaction direction="left-to-right" evidence="15">
        <dbReference type="Rhea" id="RHEA:13866"/>
    </physiologicalReaction>
</comment>
<dbReference type="AlphaFoldDB" id="A0A137PDB5"/>
<accession>A0A137PDB5</accession>
<keyword evidence="9 16" id="KW-1133">Transmembrane helix</keyword>
<evidence type="ECO:0000256" key="6">
    <source>
        <dbReference type="ARBA" id="ARBA00022679"/>
    </source>
</evidence>
<evidence type="ECO:0000256" key="8">
    <source>
        <dbReference type="ARBA" id="ARBA00022824"/>
    </source>
</evidence>
<evidence type="ECO:0000256" key="13">
    <source>
        <dbReference type="ARBA" id="ARBA00031566"/>
    </source>
</evidence>
<dbReference type="PANTHER" id="PTHR13036:SF0">
    <property type="entry name" value="CHITOBIOSYLDIPHOSPHODOLICHOL BETA-MANNOSYLTRANSFERASE"/>
    <property type="match status" value="1"/>
</dbReference>
<evidence type="ECO:0000256" key="2">
    <source>
        <dbReference type="ARBA" id="ARBA00004922"/>
    </source>
</evidence>
<feature type="transmembrane region" description="Helical" evidence="16">
    <location>
        <begin position="71"/>
        <end position="95"/>
    </location>
</feature>
<comment type="function">
    <text evidence="11">Participates in the formation of the lipid-linked precursor oligosaccharide for N-glycosylation. Involved in assembling the dolichol-pyrophosphate-GlcNAc(2)-Man(5) intermediate on the cytoplasmic surface of the ER.</text>
</comment>
<feature type="domain" description="Glycosyl transferase family 1" evidence="17">
    <location>
        <begin position="242"/>
        <end position="405"/>
    </location>
</feature>
<evidence type="ECO:0000256" key="10">
    <source>
        <dbReference type="ARBA" id="ARBA00023136"/>
    </source>
</evidence>
<evidence type="ECO:0000256" key="7">
    <source>
        <dbReference type="ARBA" id="ARBA00022692"/>
    </source>
</evidence>
<evidence type="ECO:0000256" key="9">
    <source>
        <dbReference type="ARBA" id="ARBA00022989"/>
    </source>
</evidence>
<dbReference type="InterPro" id="IPR026051">
    <property type="entry name" value="ALG1-like"/>
</dbReference>
<proteinExistence type="predicted"/>
<dbReference type="STRING" id="796925.A0A137PDB5"/>
<protein>
    <recommendedName>
        <fullName evidence="4">Chitobiosyldiphosphodolichol beta-mannosyltransferase</fullName>
        <ecNumber evidence="3">2.4.1.142</ecNumber>
    </recommendedName>
    <alternativeName>
        <fullName evidence="13">Beta-1,4-mannosyltransferase</fullName>
    </alternativeName>
    <alternativeName>
        <fullName evidence="14">GDP-Man:GlcNAc2-PP-dolichol mannosyltransferase</fullName>
    </alternativeName>
    <alternativeName>
        <fullName evidence="12">GDP-mannose-dolichol diphosphochitobiose mannosyltransferase</fullName>
    </alternativeName>
</protein>
<evidence type="ECO:0000256" key="11">
    <source>
        <dbReference type="ARBA" id="ARBA00024899"/>
    </source>
</evidence>
<evidence type="ECO:0000256" key="12">
    <source>
        <dbReference type="ARBA" id="ARBA00031434"/>
    </source>
</evidence>
<dbReference type="EMBL" id="KQ964443">
    <property type="protein sequence ID" value="KXN72987.1"/>
    <property type="molecule type" value="Genomic_DNA"/>
</dbReference>
<organism evidence="18 19">
    <name type="scientific">Conidiobolus coronatus (strain ATCC 28846 / CBS 209.66 / NRRL 28638)</name>
    <name type="common">Delacroixia coronata</name>
    <dbReference type="NCBI Taxonomy" id="796925"/>
    <lineage>
        <taxon>Eukaryota</taxon>
        <taxon>Fungi</taxon>
        <taxon>Fungi incertae sedis</taxon>
        <taxon>Zoopagomycota</taxon>
        <taxon>Entomophthoromycotina</taxon>
        <taxon>Entomophthoromycetes</taxon>
        <taxon>Entomophthorales</taxon>
        <taxon>Ancylistaceae</taxon>
        <taxon>Conidiobolus</taxon>
    </lineage>
</organism>
<dbReference type="Pfam" id="PF00534">
    <property type="entry name" value="Glycos_transf_1"/>
    <property type="match status" value="1"/>
</dbReference>
<dbReference type="OrthoDB" id="614844at2759"/>
<evidence type="ECO:0000256" key="3">
    <source>
        <dbReference type="ARBA" id="ARBA00012611"/>
    </source>
</evidence>
<evidence type="ECO:0000313" key="18">
    <source>
        <dbReference type="EMBL" id="KXN72987.1"/>
    </source>
</evidence>
<evidence type="ECO:0000256" key="15">
    <source>
        <dbReference type="ARBA" id="ARBA00045071"/>
    </source>
</evidence>
<evidence type="ECO:0000256" key="4">
    <source>
        <dbReference type="ARBA" id="ARBA00015841"/>
    </source>
</evidence>